<comment type="subcellular location">
    <subcellularLocation>
        <location evidence="1">Mitochondrion</location>
    </subcellularLocation>
</comment>
<keyword evidence="6" id="KW-1185">Reference proteome</keyword>
<keyword evidence="2" id="KW-0496">Mitochondrion</keyword>
<accession>A0AAD4QP37</accession>
<feature type="region of interest" description="Disordered" evidence="4">
    <location>
        <begin position="16"/>
        <end position="35"/>
    </location>
</feature>
<evidence type="ECO:0000313" key="5">
    <source>
        <dbReference type="EMBL" id="KAI0301948.1"/>
    </source>
</evidence>
<sequence length="104" mass="11855">MHPSVRGAHKPLISFIGKRRRPSGPRPQRPHPAAPEHLKATFSDFLEKYNNFSFPLVGSNNMRKSGAFIFNDFWEAPDYLWRPRIRLLEDSEIDAVFSGGASLC</sequence>
<dbReference type="Pfam" id="PF10937">
    <property type="entry name" value="Kgd4-YMR31"/>
    <property type="match status" value="1"/>
</dbReference>
<name>A0AAD4QP37_9AGAM</name>
<proteinExistence type="inferred from homology"/>
<evidence type="ECO:0000256" key="4">
    <source>
        <dbReference type="SAM" id="MobiDB-lite"/>
    </source>
</evidence>
<gene>
    <name evidence="5" type="ORF">B0F90DRAFT_1716539</name>
</gene>
<reference evidence="5" key="1">
    <citation type="journal article" date="2022" name="New Phytol.">
        <title>Evolutionary transition to the ectomycorrhizal habit in the genomes of a hyperdiverse lineage of mushroom-forming fungi.</title>
        <authorList>
            <person name="Looney B."/>
            <person name="Miyauchi S."/>
            <person name="Morin E."/>
            <person name="Drula E."/>
            <person name="Courty P.E."/>
            <person name="Kohler A."/>
            <person name="Kuo A."/>
            <person name="LaButti K."/>
            <person name="Pangilinan J."/>
            <person name="Lipzen A."/>
            <person name="Riley R."/>
            <person name="Andreopoulos W."/>
            <person name="He G."/>
            <person name="Johnson J."/>
            <person name="Nolan M."/>
            <person name="Tritt A."/>
            <person name="Barry K.W."/>
            <person name="Grigoriev I.V."/>
            <person name="Nagy L.G."/>
            <person name="Hibbett D."/>
            <person name="Henrissat B."/>
            <person name="Matheny P.B."/>
            <person name="Labbe J."/>
            <person name="Martin F.M."/>
        </authorList>
    </citation>
    <scope>NUCLEOTIDE SEQUENCE</scope>
    <source>
        <strain evidence="5">BPL690</strain>
    </source>
</reference>
<evidence type="ECO:0000256" key="1">
    <source>
        <dbReference type="ARBA" id="ARBA00004173"/>
    </source>
</evidence>
<feature type="compositionally biased region" description="Pro residues" evidence="4">
    <location>
        <begin position="24"/>
        <end position="33"/>
    </location>
</feature>
<evidence type="ECO:0000313" key="6">
    <source>
        <dbReference type="Proteomes" id="UP001203297"/>
    </source>
</evidence>
<dbReference type="Proteomes" id="UP001203297">
    <property type="component" value="Unassembled WGS sequence"/>
</dbReference>
<dbReference type="EMBL" id="WTXG01000012">
    <property type="protein sequence ID" value="KAI0301948.1"/>
    <property type="molecule type" value="Genomic_DNA"/>
</dbReference>
<organism evidence="5 6">
    <name type="scientific">Multifurca ochricompacta</name>
    <dbReference type="NCBI Taxonomy" id="376703"/>
    <lineage>
        <taxon>Eukaryota</taxon>
        <taxon>Fungi</taxon>
        <taxon>Dikarya</taxon>
        <taxon>Basidiomycota</taxon>
        <taxon>Agaricomycotina</taxon>
        <taxon>Agaricomycetes</taxon>
        <taxon>Russulales</taxon>
        <taxon>Russulaceae</taxon>
        <taxon>Multifurca</taxon>
    </lineage>
</organism>
<dbReference type="GO" id="GO:0006103">
    <property type="term" value="P:2-oxoglutarate metabolic process"/>
    <property type="evidence" value="ECO:0007669"/>
    <property type="project" value="InterPro"/>
</dbReference>
<comment type="caution">
    <text evidence="5">The sequence shown here is derived from an EMBL/GenBank/DDBJ whole genome shotgun (WGS) entry which is preliminary data.</text>
</comment>
<dbReference type="AlphaFoldDB" id="A0AAD4QP37"/>
<dbReference type="GO" id="GO:0005739">
    <property type="term" value="C:mitochondrion"/>
    <property type="evidence" value="ECO:0007669"/>
    <property type="project" value="UniProtKB-SubCell"/>
</dbReference>
<evidence type="ECO:0000256" key="3">
    <source>
        <dbReference type="ARBA" id="ARBA00043970"/>
    </source>
</evidence>
<evidence type="ECO:0000256" key="2">
    <source>
        <dbReference type="ARBA" id="ARBA00023128"/>
    </source>
</evidence>
<comment type="similarity">
    <text evidence="3">Belongs to the alpha-ketoglutarate dehydrogenase component 4 family.</text>
</comment>
<protein>
    <submittedName>
        <fullName evidence="5">Uncharacterized protein</fullName>
    </submittedName>
</protein>
<dbReference type="InterPro" id="IPR020373">
    <property type="entry name" value="Kgd4/YMR-31"/>
</dbReference>